<dbReference type="OrthoDB" id="1887033at2759"/>
<keyword evidence="7" id="KW-1185">Reference proteome</keyword>
<dbReference type="GO" id="GO:0005576">
    <property type="term" value="C:extracellular region"/>
    <property type="evidence" value="ECO:0007669"/>
    <property type="project" value="TreeGrafter"/>
</dbReference>
<dbReference type="SUPFAM" id="SSF51445">
    <property type="entry name" value="(Trans)glycosidases"/>
    <property type="match status" value="1"/>
</dbReference>
<dbReference type="Pfam" id="PF00150">
    <property type="entry name" value="Cellulase"/>
    <property type="match status" value="1"/>
</dbReference>
<protein>
    <submittedName>
        <fullName evidence="6">Glycoside hydrolase</fullName>
    </submittedName>
</protein>
<dbReference type="Proteomes" id="UP000245884">
    <property type="component" value="Unassembled WGS sequence"/>
</dbReference>
<proteinExistence type="inferred from homology"/>
<evidence type="ECO:0000256" key="4">
    <source>
        <dbReference type="RuleBase" id="RU361153"/>
    </source>
</evidence>
<dbReference type="GO" id="GO:0008422">
    <property type="term" value="F:beta-glucosidase activity"/>
    <property type="evidence" value="ECO:0007669"/>
    <property type="project" value="TreeGrafter"/>
</dbReference>
<dbReference type="GeneID" id="37027591"/>
<evidence type="ECO:0000256" key="3">
    <source>
        <dbReference type="ARBA" id="ARBA00023295"/>
    </source>
</evidence>
<evidence type="ECO:0000256" key="2">
    <source>
        <dbReference type="ARBA" id="ARBA00022801"/>
    </source>
</evidence>
<evidence type="ECO:0000313" key="7">
    <source>
        <dbReference type="Proteomes" id="UP000245884"/>
    </source>
</evidence>
<sequence length="509" mass="57740">MPGANRLPYGGKYNRRPEWADRIVKRSKRHAHSLVSFAARMGIDLVKLIDISDPAGQVAAAHDLMHADSIWRGLDSETGHSVFLPNGTVVGKGEDGLPRLMDYASSGFPYGKTPVRGVNIGNWLVAEFWMDPGYNQPLNDHAINAPYPNAIVDEWTAGQYSPYRYQEEVFKGHYESWFSRNEMRKIAQAGFNHVRLPIGFWAFGETNRGNEPYRTFNQYSKLIEACGWAREFGLKVWIDLHGVPGSQNGFDNSGRSGPIEWTNDPDNISRTKYAFSRLVKTFNGPEWQGTVTAFEAINEPQGHNARVLRELQNDYYPYSLGVVKDNAPSRLQVTHDAFITPKAWENYYSKSDAKKVILDTHQYFIYSDSEHDADDSVRIREVCALRGSLARSAQHYATIVGEMSVCAPQGDNGKHRDLPAGKFHFTRPADQYRYSKRYMAFLAWNFRTQQAVFEQRGNGWIAWAWKNKAFRDWSVTDGIADGWWPKNTAEYDNNPLGGDVDAVCRQVGA</sequence>
<gene>
    <name evidence="6" type="ORF">BDZ90DRAFT_231222</name>
</gene>
<feature type="domain" description="Glycoside hydrolase family 5" evidence="5">
    <location>
        <begin position="182"/>
        <end position="468"/>
    </location>
</feature>
<dbReference type="InterPro" id="IPR017853">
    <property type="entry name" value="GH"/>
</dbReference>
<dbReference type="GO" id="GO:0009251">
    <property type="term" value="P:glucan catabolic process"/>
    <property type="evidence" value="ECO:0007669"/>
    <property type="project" value="TreeGrafter"/>
</dbReference>
<dbReference type="PANTHER" id="PTHR31297">
    <property type="entry name" value="GLUCAN ENDO-1,6-BETA-GLUCOSIDASE B"/>
    <property type="match status" value="1"/>
</dbReference>
<dbReference type="GO" id="GO:0009986">
    <property type="term" value="C:cell surface"/>
    <property type="evidence" value="ECO:0007669"/>
    <property type="project" value="TreeGrafter"/>
</dbReference>
<dbReference type="PANTHER" id="PTHR31297:SF42">
    <property type="entry name" value="GLYCOSIDE HYDROLASE FAMILY 5 DOMAIN-CONTAINING PROTEIN"/>
    <property type="match status" value="1"/>
</dbReference>
<dbReference type="RefSeq" id="XP_025363856.1">
    <property type="nucleotide sequence ID" value="XM_025505768.1"/>
</dbReference>
<organism evidence="6 7">
    <name type="scientific">Jaminaea rosea</name>
    <dbReference type="NCBI Taxonomy" id="1569628"/>
    <lineage>
        <taxon>Eukaryota</taxon>
        <taxon>Fungi</taxon>
        <taxon>Dikarya</taxon>
        <taxon>Basidiomycota</taxon>
        <taxon>Ustilaginomycotina</taxon>
        <taxon>Exobasidiomycetes</taxon>
        <taxon>Microstromatales</taxon>
        <taxon>Microstromatales incertae sedis</taxon>
        <taxon>Jaminaea</taxon>
    </lineage>
</organism>
<dbReference type="InterPro" id="IPR001547">
    <property type="entry name" value="Glyco_hydro_5"/>
</dbReference>
<dbReference type="Gene3D" id="3.20.20.80">
    <property type="entry name" value="Glycosidases"/>
    <property type="match status" value="1"/>
</dbReference>
<name>A0A316UW66_9BASI</name>
<keyword evidence="3 4" id="KW-0326">Glycosidase</keyword>
<evidence type="ECO:0000313" key="6">
    <source>
        <dbReference type="EMBL" id="PWN29244.1"/>
    </source>
</evidence>
<accession>A0A316UW66</accession>
<evidence type="ECO:0000259" key="5">
    <source>
        <dbReference type="Pfam" id="PF00150"/>
    </source>
</evidence>
<dbReference type="EMBL" id="KZ819664">
    <property type="protein sequence ID" value="PWN29244.1"/>
    <property type="molecule type" value="Genomic_DNA"/>
</dbReference>
<dbReference type="InterPro" id="IPR050386">
    <property type="entry name" value="Glycosyl_hydrolase_5"/>
</dbReference>
<dbReference type="AlphaFoldDB" id="A0A316UW66"/>
<reference evidence="6 7" key="1">
    <citation type="journal article" date="2018" name="Mol. Biol. Evol.">
        <title>Broad Genomic Sampling Reveals a Smut Pathogenic Ancestry of the Fungal Clade Ustilaginomycotina.</title>
        <authorList>
            <person name="Kijpornyongpan T."/>
            <person name="Mondo S.J."/>
            <person name="Barry K."/>
            <person name="Sandor L."/>
            <person name="Lee J."/>
            <person name="Lipzen A."/>
            <person name="Pangilinan J."/>
            <person name="LaButti K."/>
            <person name="Hainaut M."/>
            <person name="Henrissat B."/>
            <person name="Grigoriev I.V."/>
            <person name="Spatafora J.W."/>
            <person name="Aime M.C."/>
        </authorList>
    </citation>
    <scope>NUCLEOTIDE SEQUENCE [LARGE SCALE GENOMIC DNA]</scope>
    <source>
        <strain evidence="6 7">MCA 5214</strain>
    </source>
</reference>
<keyword evidence="2 4" id="KW-0378">Hydrolase</keyword>
<evidence type="ECO:0000256" key="1">
    <source>
        <dbReference type="ARBA" id="ARBA00005641"/>
    </source>
</evidence>
<comment type="similarity">
    <text evidence="1 4">Belongs to the glycosyl hydrolase 5 (cellulase A) family.</text>
</comment>